<dbReference type="PROSITE" id="PS51004">
    <property type="entry name" value="SEMA"/>
    <property type="match status" value="1"/>
</dbReference>
<evidence type="ECO:0000256" key="3">
    <source>
        <dbReference type="ARBA" id="ARBA00023136"/>
    </source>
</evidence>
<keyword evidence="4" id="KW-1015">Disulfide bond</keyword>
<dbReference type="InterPro" id="IPR007110">
    <property type="entry name" value="Ig-like_dom"/>
</dbReference>
<dbReference type="GO" id="GO:0030215">
    <property type="term" value="F:semaphorin receptor binding"/>
    <property type="evidence" value="ECO:0007669"/>
    <property type="project" value="InterPro"/>
</dbReference>
<feature type="compositionally biased region" description="Pro residues" evidence="7">
    <location>
        <begin position="783"/>
        <end position="793"/>
    </location>
</feature>
<dbReference type="Gene3D" id="2.130.10.10">
    <property type="entry name" value="YVTN repeat-like/Quinoprotein amine dehydrogenase"/>
    <property type="match status" value="1"/>
</dbReference>
<evidence type="ECO:0000256" key="6">
    <source>
        <dbReference type="PROSITE-ProRule" id="PRU00352"/>
    </source>
</evidence>
<reference evidence="12" key="2">
    <citation type="submission" date="2020-05" db="UniProtKB">
        <authorList>
            <consortium name="Ensembl"/>
        </authorList>
    </citation>
    <scope>IDENTIFICATION</scope>
</reference>
<evidence type="ECO:0000256" key="7">
    <source>
        <dbReference type="SAM" id="MobiDB-lite"/>
    </source>
</evidence>
<proteinExistence type="inferred from homology"/>
<evidence type="ECO:0000256" key="9">
    <source>
        <dbReference type="SAM" id="SignalP"/>
    </source>
</evidence>
<dbReference type="InterPro" id="IPR013783">
    <property type="entry name" value="Ig-like_fold"/>
</dbReference>
<keyword evidence="8" id="KW-0812">Transmembrane</keyword>
<dbReference type="Bgee" id="ENSXETG00000015209">
    <property type="expression patterns" value="Expressed in blastula and 11 other cell types or tissues"/>
</dbReference>
<dbReference type="FunFam" id="3.30.1680.10:FF:000027">
    <property type="entry name" value="Sema domain, immunoglobulin domain (Ig), transmembrane domain (TM) and short cytoplasmic domain, (semaphorin) 4Ga"/>
    <property type="match status" value="1"/>
</dbReference>
<dbReference type="SMART" id="SM00409">
    <property type="entry name" value="IG"/>
    <property type="match status" value="1"/>
</dbReference>
<dbReference type="PROSITE" id="PS50835">
    <property type="entry name" value="IG_LIKE"/>
    <property type="match status" value="1"/>
</dbReference>
<dbReference type="Gene3D" id="3.30.1680.10">
    <property type="entry name" value="ligand-binding face of the semaphorins, domain 2"/>
    <property type="match status" value="1"/>
</dbReference>
<comment type="similarity">
    <text evidence="2">Belongs to the semaphorin family.</text>
</comment>
<dbReference type="Pfam" id="PF01437">
    <property type="entry name" value="PSI"/>
    <property type="match status" value="1"/>
</dbReference>
<dbReference type="InterPro" id="IPR016201">
    <property type="entry name" value="PSI"/>
</dbReference>
<dbReference type="FunCoup" id="A0A6I8QIF3">
    <property type="interactions" value="334"/>
</dbReference>
<feature type="domain" description="Ig-like" evidence="10">
    <location>
        <begin position="593"/>
        <end position="666"/>
    </location>
</feature>
<reference evidence="12" key="1">
    <citation type="journal article" date="2010" name="Science">
        <title>The genome of the Western clawed frog Xenopus tropicalis.</title>
        <authorList>
            <person name="Hellsten U."/>
            <person name="Harland R.M."/>
            <person name="Gilchrist M.J."/>
            <person name="Hendrix D."/>
            <person name="Jurka J."/>
            <person name="Kapitonov V."/>
            <person name="Ovcharenko I."/>
            <person name="Putnam N.H."/>
            <person name="Shu S."/>
            <person name="Taher L."/>
            <person name="Blitz I.L."/>
            <person name="Blumberg B."/>
            <person name="Dichmann D.S."/>
            <person name="Dubchak I."/>
            <person name="Amaya E."/>
            <person name="Detter J.C."/>
            <person name="Fletcher R."/>
            <person name="Gerhard D.S."/>
            <person name="Goodstein D."/>
            <person name="Graves T."/>
            <person name="Grigoriev I.V."/>
            <person name="Grimwood J."/>
            <person name="Kawashima T."/>
            <person name="Lindquist E."/>
            <person name="Lucas S.M."/>
            <person name="Mead P.E."/>
            <person name="Mitros T."/>
            <person name="Ogino H."/>
            <person name="Ohta Y."/>
            <person name="Poliakov A.V."/>
            <person name="Pollet N."/>
            <person name="Robert J."/>
            <person name="Salamov A."/>
            <person name="Sater A.K."/>
            <person name="Schmutz J."/>
            <person name="Terry A."/>
            <person name="Vize P.D."/>
            <person name="Warren W.C."/>
            <person name="Wells D."/>
            <person name="Wills A."/>
            <person name="Wilson R.K."/>
            <person name="Zimmerman L.B."/>
            <person name="Zorn A.M."/>
            <person name="Grainger R."/>
            <person name="Grammer T."/>
            <person name="Khokha M.K."/>
            <person name="Richardson P.M."/>
            <person name="Rokhsar D.S."/>
        </authorList>
    </citation>
    <scope>NUCLEOTIDE SEQUENCE [LARGE SCALE GENOMIC DNA]</scope>
    <source>
        <strain evidence="12">Nigerian</strain>
    </source>
</reference>
<dbReference type="SMART" id="SM00423">
    <property type="entry name" value="PSI"/>
    <property type="match status" value="1"/>
</dbReference>
<dbReference type="InterPro" id="IPR036179">
    <property type="entry name" value="Ig-like_dom_sf"/>
</dbReference>
<dbReference type="Xenbase" id="XB-GENE-856594">
    <property type="gene designation" value="sema4g"/>
</dbReference>
<dbReference type="SUPFAM" id="SSF103575">
    <property type="entry name" value="Plexin repeat"/>
    <property type="match status" value="1"/>
</dbReference>
<comment type="subcellular location">
    <subcellularLocation>
        <location evidence="1">Membrane</location>
    </subcellularLocation>
</comment>
<accession>A0A6I8QIF3</accession>
<dbReference type="SMART" id="SM00630">
    <property type="entry name" value="Sema"/>
    <property type="match status" value="1"/>
</dbReference>
<dbReference type="SUPFAM" id="SSF101912">
    <property type="entry name" value="Sema domain"/>
    <property type="match status" value="1"/>
</dbReference>
<dbReference type="PANTHER" id="PTHR11036">
    <property type="entry name" value="SEMAPHORIN"/>
    <property type="match status" value="1"/>
</dbReference>
<dbReference type="InterPro" id="IPR027231">
    <property type="entry name" value="Semaphorin"/>
</dbReference>
<gene>
    <name evidence="12" type="primary">sema4g</name>
</gene>
<dbReference type="GO" id="GO:0016020">
    <property type="term" value="C:membrane"/>
    <property type="evidence" value="ECO:0007669"/>
    <property type="project" value="UniProtKB-SubCell"/>
</dbReference>
<dbReference type="CDD" id="cd05872">
    <property type="entry name" value="Ig_Sema4B_like"/>
    <property type="match status" value="1"/>
</dbReference>
<evidence type="ECO:0000313" key="12">
    <source>
        <dbReference type="Ensembl" id="ENSXETP00000069406"/>
    </source>
</evidence>
<sequence>MMRHLTSCLVVLCTVSVIGYYSTDGSPMGLDATPRITVTYNEILDLRRFSSRVSNYSTLLLEDERGILYVGARGAIFSLNSTNISQRYQKAIPWEVTAQKHDECIKKGKNNQTECFNHIRLLLRFNETHLYVCGTYAFSPLCSFIDSRTFVLSSETEEGKEKCPYDPAKGYVGLLVDGGLYTASLYEFRNLPDIRRNLLQRSLKTEESNLHWLNDPEFVSAALVQESMNVEVGDDDKIYYFFNEKVVEENSAFLGSKTASVARVCKDDMGGKKILQKKWTSFLKARLVCYMPFYEVLKSAYTLELGSWDTTIFYGAFILQWKNMEESAICRYSISDIQKVFEGPYMEYQYSSRKWSRYEGEVPSPRPGSVTEKCALSHEMTSATPSSLNRVLYYAQCITNEFRMNGFNTSQDLPNNVLDFVKLHPLMYEKVRPVGEQPLLVKKNIIYTRIAVDRVKALNDEYYDVLFLGTDDGWIHKAVVIGSMVHIIEEIQVYKFPQPVENLVISKKQNALYIGAQSGVLQIPLFGCSQYTSCYDCILARNPYCAWDGHACRDIIGAKNRTQMTQDMQNGNGGCLNSTDDGALKKRVRRVLKGNDVLLQCELRSNLARPQWYVNGTDKLYDSEGHTRLGVDGLLITDTLPEHSGEYSCYSEENGLQSLVAVYSLNVLLELPKEKNYSTPTPIIQLPTAAPQSTGNIQFIYISTITILGVLCVVLSIVLLYVSCQQKKKGKYAVRNSRSTNVELQTVSSQFKEKAEDLNSYSDGCLQIIPGEAPTLSPHKDMPPPPPPPPPLPSEFTNGISTLPNMLRKMNGNSYMLLRQNEESSLPSYNSFTEELSKILEKRKHTQLVEKLDESSV</sequence>
<evidence type="ECO:0000256" key="1">
    <source>
        <dbReference type="ARBA" id="ARBA00004370"/>
    </source>
</evidence>
<evidence type="ECO:0000256" key="8">
    <source>
        <dbReference type="SAM" id="Phobius"/>
    </source>
</evidence>
<feature type="region of interest" description="Disordered" evidence="7">
    <location>
        <begin position="773"/>
        <end position="794"/>
    </location>
</feature>
<dbReference type="AlphaFoldDB" id="A0A6I8QIF3"/>
<evidence type="ECO:0000259" key="11">
    <source>
        <dbReference type="PROSITE" id="PS51004"/>
    </source>
</evidence>
<dbReference type="InterPro" id="IPR015943">
    <property type="entry name" value="WD40/YVTN_repeat-like_dom_sf"/>
</dbReference>
<evidence type="ECO:0000256" key="5">
    <source>
        <dbReference type="ARBA" id="ARBA00023180"/>
    </source>
</evidence>
<organism evidence="12">
    <name type="scientific">Xenopus tropicalis</name>
    <name type="common">Western clawed frog</name>
    <name type="synonym">Silurana tropicalis</name>
    <dbReference type="NCBI Taxonomy" id="8364"/>
    <lineage>
        <taxon>Eukaryota</taxon>
        <taxon>Metazoa</taxon>
        <taxon>Chordata</taxon>
        <taxon>Craniata</taxon>
        <taxon>Vertebrata</taxon>
        <taxon>Euteleostomi</taxon>
        <taxon>Amphibia</taxon>
        <taxon>Batrachia</taxon>
        <taxon>Anura</taxon>
        <taxon>Pipoidea</taxon>
        <taxon>Pipidae</taxon>
        <taxon>Xenopodinae</taxon>
        <taxon>Xenopus</taxon>
        <taxon>Silurana</taxon>
    </lineage>
</organism>
<dbReference type="FunFam" id="2.60.40.10:FF:001170">
    <property type="entry name" value="Sema domain, immunoglobulin domain (Ig), short basic domain, secreted, (Semaphorin) 3F"/>
    <property type="match status" value="1"/>
</dbReference>
<keyword evidence="8" id="KW-1133">Transmembrane helix</keyword>
<dbReference type="InParanoid" id="A0A6I8QIF3"/>
<keyword evidence="3 8" id="KW-0472">Membrane</keyword>
<dbReference type="GeneTree" id="ENSGT00940000157186"/>
<name>A0A6I8QIF3_XENTR</name>
<dbReference type="Pfam" id="PF01403">
    <property type="entry name" value="Sema"/>
    <property type="match status" value="1"/>
</dbReference>
<protein>
    <submittedName>
        <fullName evidence="12">Semaphorin 4G</fullName>
    </submittedName>
</protein>
<dbReference type="InterPro" id="IPR036352">
    <property type="entry name" value="Semap_dom_sf"/>
</dbReference>
<keyword evidence="5" id="KW-0325">Glycoprotein</keyword>
<dbReference type="SUPFAM" id="SSF48726">
    <property type="entry name" value="Immunoglobulin"/>
    <property type="match status" value="1"/>
</dbReference>
<evidence type="ECO:0000256" key="4">
    <source>
        <dbReference type="ARBA" id="ARBA00023157"/>
    </source>
</evidence>
<dbReference type="InterPro" id="IPR001627">
    <property type="entry name" value="Semap_dom"/>
</dbReference>
<dbReference type="PANTHER" id="PTHR11036:SF17">
    <property type="entry name" value="SEMAPHORIN-4G"/>
    <property type="match status" value="1"/>
</dbReference>
<dbReference type="Ensembl" id="ENSXETT00000074553">
    <property type="protein sequence ID" value="ENSXETP00000069406"/>
    <property type="gene ID" value="ENSXETG00000015209"/>
</dbReference>
<feature type="chain" id="PRO_5030155311" evidence="9">
    <location>
        <begin position="20"/>
        <end position="857"/>
    </location>
</feature>
<dbReference type="Gene3D" id="2.60.40.10">
    <property type="entry name" value="Immunoglobulins"/>
    <property type="match status" value="1"/>
</dbReference>
<keyword evidence="9" id="KW-0732">Signal</keyword>
<feature type="signal peptide" evidence="9">
    <location>
        <begin position="1"/>
        <end position="19"/>
    </location>
</feature>
<evidence type="ECO:0000256" key="2">
    <source>
        <dbReference type="ARBA" id="ARBA00009492"/>
    </source>
</evidence>
<comment type="caution">
    <text evidence="6">Lacks conserved residue(s) required for the propagation of feature annotation.</text>
</comment>
<feature type="transmembrane region" description="Helical" evidence="8">
    <location>
        <begin position="699"/>
        <end position="722"/>
    </location>
</feature>
<dbReference type="InterPro" id="IPR003599">
    <property type="entry name" value="Ig_sub"/>
</dbReference>
<evidence type="ECO:0000259" key="10">
    <source>
        <dbReference type="PROSITE" id="PS50835"/>
    </source>
</evidence>
<dbReference type="InterPro" id="IPR002165">
    <property type="entry name" value="Plexin_repeat"/>
</dbReference>
<feature type="domain" description="Sema" evidence="11">
    <location>
        <begin position="35"/>
        <end position="525"/>
    </location>
</feature>